<dbReference type="GO" id="GO:0016020">
    <property type="term" value="C:membrane"/>
    <property type="evidence" value="ECO:0007669"/>
    <property type="project" value="UniProtKB-SubCell"/>
</dbReference>
<protein>
    <submittedName>
        <fullName evidence="13">LEAF RUST 10 DISEASE-RESISTANCE LOCUS RECEPTOR-LIKE PROTEIN KINASE-like 1.2</fullName>
    </submittedName>
</protein>
<keyword evidence="14" id="KW-1185">Reference proteome</keyword>
<evidence type="ECO:0000313" key="14">
    <source>
        <dbReference type="Proteomes" id="UP001140949"/>
    </source>
</evidence>
<reference evidence="13" key="1">
    <citation type="journal article" date="2023" name="GigaByte">
        <title>Genome assembly of the bearded iris, Iris pallida Lam.</title>
        <authorList>
            <person name="Bruccoleri R.E."/>
            <person name="Oakeley E.J."/>
            <person name="Faust A.M.E."/>
            <person name="Altorfer M."/>
            <person name="Dessus-Babus S."/>
            <person name="Burckhardt D."/>
            <person name="Oertli M."/>
            <person name="Naumann U."/>
            <person name="Petersen F."/>
            <person name="Wong J."/>
        </authorList>
    </citation>
    <scope>NUCLEOTIDE SEQUENCE</scope>
    <source>
        <strain evidence="13">GSM-AAB239-AS_SAM_17_03QT</strain>
    </source>
</reference>
<keyword evidence="4 8" id="KW-0547">Nucleotide-binding</keyword>
<feature type="chain" id="PRO_5043915283" evidence="11">
    <location>
        <begin position="23"/>
        <end position="667"/>
    </location>
</feature>
<keyword evidence="10" id="KW-0472">Membrane</keyword>
<keyword evidence="10" id="KW-0812">Transmembrane</keyword>
<evidence type="ECO:0000256" key="9">
    <source>
        <dbReference type="SAM" id="MobiDB-lite"/>
    </source>
</evidence>
<accession>A0AAX6DXX5</accession>
<dbReference type="Proteomes" id="UP001140949">
    <property type="component" value="Unassembled WGS sequence"/>
</dbReference>
<feature type="binding site" evidence="8">
    <location>
        <position position="376"/>
    </location>
    <ligand>
        <name>ATP</name>
        <dbReference type="ChEBI" id="CHEBI:30616"/>
    </ligand>
</feature>
<evidence type="ECO:0000256" key="10">
    <source>
        <dbReference type="SAM" id="Phobius"/>
    </source>
</evidence>
<dbReference type="EMBL" id="JANAVB010041219">
    <property type="protein sequence ID" value="KAJ6796677.1"/>
    <property type="molecule type" value="Genomic_DNA"/>
</dbReference>
<feature type="domain" description="Protein kinase" evidence="12">
    <location>
        <begin position="348"/>
        <end position="620"/>
    </location>
</feature>
<organism evidence="13 14">
    <name type="scientific">Iris pallida</name>
    <name type="common">Sweet iris</name>
    <dbReference type="NCBI Taxonomy" id="29817"/>
    <lineage>
        <taxon>Eukaryota</taxon>
        <taxon>Viridiplantae</taxon>
        <taxon>Streptophyta</taxon>
        <taxon>Embryophyta</taxon>
        <taxon>Tracheophyta</taxon>
        <taxon>Spermatophyta</taxon>
        <taxon>Magnoliopsida</taxon>
        <taxon>Liliopsida</taxon>
        <taxon>Asparagales</taxon>
        <taxon>Iridaceae</taxon>
        <taxon>Iridoideae</taxon>
        <taxon>Irideae</taxon>
        <taxon>Iris</taxon>
    </lineage>
</organism>
<keyword evidence="10" id="KW-1133">Transmembrane helix</keyword>
<dbReference type="PROSITE" id="PS00108">
    <property type="entry name" value="PROTEIN_KINASE_ST"/>
    <property type="match status" value="1"/>
</dbReference>
<dbReference type="PROSITE" id="PS00107">
    <property type="entry name" value="PROTEIN_KINASE_ATP"/>
    <property type="match status" value="1"/>
</dbReference>
<dbReference type="SUPFAM" id="SSF56112">
    <property type="entry name" value="Protein kinase-like (PK-like)"/>
    <property type="match status" value="1"/>
</dbReference>
<evidence type="ECO:0000256" key="11">
    <source>
        <dbReference type="SAM" id="SignalP"/>
    </source>
</evidence>
<evidence type="ECO:0000313" key="13">
    <source>
        <dbReference type="EMBL" id="KAJ6796677.1"/>
    </source>
</evidence>
<dbReference type="InterPro" id="IPR008271">
    <property type="entry name" value="Ser/Thr_kinase_AS"/>
</dbReference>
<dbReference type="PANTHER" id="PTHR46008">
    <property type="entry name" value="LEAF RUST 10 DISEASE-RESISTANCE LOCUS RECEPTOR-LIKE PROTEIN KINASE-LIKE 1.4"/>
    <property type="match status" value="1"/>
</dbReference>
<keyword evidence="2" id="KW-0808">Transferase</keyword>
<comment type="subcellular location">
    <subcellularLocation>
        <location evidence="1">Membrane</location>
        <topology evidence="1">Single-pass membrane protein</topology>
    </subcellularLocation>
</comment>
<evidence type="ECO:0000256" key="5">
    <source>
        <dbReference type="ARBA" id="ARBA00022777"/>
    </source>
</evidence>
<feature type="signal peptide" evidence="11">
    <location>
        <begin position="1"/>
        <end position="22"/>
    </location>
</feature>
<dbReference type="Gene3D" id="1.10.510.10">
    <property type="entry name" value="Transferase(Phosphotransferase) domain 1"/>
    <property type="match status" value="1"/>
</dbReference>
<dbReference type="GO" id="GO:0004672">
    <property type="term" value="F:protein kinase activity"/>
    <property type="evidence" value="ECO:0007669"/>
    <property type="project" value="InterPro"/>
</dbReference>
<keyword evidence="3 11" id="KW-0732">Signal</keyword>
<feature type="transmembrane region" description="Helical" evidence="10">
    <location>
        <begin position="270"/>
        <end position="292"/>
    </location>
</feature>
<comment type="caution">
    <text evidence="13">The sequence shown here is derived from an EMBL/GenBank/DDBJ whole genome shotgun (WGS) entry which is preliminary data.</text>
</comment>
<keyword evidence="13" id="KW-0675">Receptor</keyword>
<evidence type="ECO:0000256" key="4">
    <source>
        <dbReference type="ARBA" id="ARBA00022741"/>
    </source>
</evidence>
<sequence>MKMQFFHLPLLLLLFFSATSRSQPVYPRYANCAPSPYVCGDATFTIGYPFRVDGRHDYCGYPGFYLSCSSSNDTNSLAVAISNKNFHVTSIDYDNRLLYLVDTVFAGQSCPQPFVNTTIDASLYRVSDRCTNLTLFINCTASSSPIPALYDVLCLLSSTGQHSYYRLDNGTMDDVLGRCSSTVVVPMAQDAATRMVNGEMGFGAALQEGFSVNWLPGTGWCSNCVGSGGWCGYNSSAPHAHTCFCPNGTFINSCYPTARSGKKNSGGWKIILGVLVSVVGFLLVCAFCLLCFRRRSKQRLHSSALLGLPKSSGGTPSSNKKDVVGSMSFHCHTHLFSYEELEEATMGFERSQEIGDGGYGSVYKGVLRDGRVVAVKRLYETHDKGVEQFVNEVEILSRVRHPNLVTLYGCTSPKSPRLLLVYELVPNGTLADHLHDPLRSRSLPISLRLSLAIDAASALFYLHSVDIIHRDVKTHNILVDQNYNAKVADFGLSRLSLVNATHVSTAPQGTPGYLDPEYHRFYQLTDKSDVYSYGVVLMELLSSRPAVDVERPPDEVSLAMMAINKIQKGELDFVDPAISVDGVVVARVAELAFRCLQMDREMRPSMKEVLEELREASRMLSSSSAAEEEGESKARDDVRLLKDSTPFSPSSVIETWMSTSTTLSASQ</sequence>
<evidence type="ECO:0000259" key="12">
    <source>
        <dbReference type="PROSITE" id="PS50011"/>
    </source>
</evidence>
<evidence type="ECO:0000256" key="8">
    <source>
        <dbReference type="PROSITE-ProRule" id="PRU10141"/>
    </source>
</evidence>
<evidence type="ECO:0000256" key="3">
    <source>
        <dbReference type="ARBA" id="ARBA00022729"/>
    </source>
</evidence>
<dbReference type="Pfam" id="PF00069">
    <property type="entry name" value="Pkinase"/>
    <property type="match status" value="1"/>
</dbReference>
<evidence type="ECO:0000256" key="7">
    <source>
        <dbReference type="ARBA" id="ARBA00023180"/>
    </source>
</evidence>
<dbReference type="Pfam" id="PF13947">
    <property type="entry name" value="GUB_WAK_bind"/>
    <property type="match status" value="1"/>
</dbReference>
<dbReference type="InterPro" id="IPR000719">
    <property type="entry name" value="Prot_kinase_dom"/>
</dbReference>
<evidence type="ECO:0000256" key="2">
    <source>
        <dbReference type="ARBA" id="ARBA00022679"/>
    </source>
</evidence>
<dbReference type="SMART" id="SM00220">
    <property type="entry name" value="S_TKc"/>
    <property type="match status" value="1"/>
</dbReference>
<evidence type="ECO:0000256" key="1">
    <source>
        <dbReference type="ARBA" id="ARBA00004167"/>
    </source>
</evidence>
<dbReference type="InterPro" id="IPR017441">
    <property type="entry name" value="Protein_kinase_ATP_BS"/>
</dbReference>
<keyword evidence="5 13" id="KW-0418">Kinase</keyword>
<gene>
    <name evidence="13" type="ORF">M6B38_219710</name>
</gene>
<dbReference type="PROSITE" id="PS50011">
    <property type="entry name" value="PROTEIN_KINASE_DOM"/>
    <property type="match status" value="1"/>
</dbReference>
<proteinExistence type="predicted"/>
<evidence type="ECO:0000256" key="6">
    <source>
        <dbReference type="ARBA" id="ARBA00022840"/>
    </source>
</evidence>
<feature type="region of interest" description="Disordered" evidence="9">
    <location>
        <begin position="618"/>
        <end position="651"/>
    </location>
</feature>
<feature type="compositionally biased region" description="Basic and acidic residues" evidence="9">
    <location>
        <begin position="631"/>
        <end position="642"/>
    </location>
</feature>
<dbReference type="InterPro" id="IPR025287">
    <property type="entry name" value="WAK_GUB"/>
</dbReference>
<dbReference type="Pfam" id="PF14380">
    <property type="entry name" value="WAK_assoc"/>
    <property type="match status" value="1"/>
</dbReference>
<keyword evidence="6 8" id="KW-0067">ATP-binding</keyword>
<dbReference type="InterPro" id="IPR032872">
    <property type="entry name" value="WAK_assoc_C"/>
</dbReference>
<dbReference type="Gene3D" id="3.30.200.20">
    <property type="entry name" value="Phosphorylase Kinase, domain 1"/>
    <property type="match status" value="1"/>
</dbReference>
<reference evidence="13" key="2">
    <citation type="submission" date="2023-04" db="EMBL/GenBank/DDBJ databases">
        <authorList>
            <person name="Bruccoleri R.E."/>
            <person name="Oakeley E.J."/>
            <person name="Faust A.-M."/>
            <person name="Dessus-Babus S."/>
            <person name="Altorfer M."/>
            <person name="Burckhardt D."/>
            <person name="Oertli M."/>
            <person name="Naumann U."/>
            <person name="Petersen F."/>
            <person name="Wong J."/>
        </authorList>
    </citation>
    <scope>NUCLEOTIDE SEQUENCE</scope>
    <source>
        <strain evidence="13">GSM-AAB239-AS_SAM_17_03QT</strain>
        <tissue evidence="13">Leaf</tissue>
    </source>
</reference>
<keyword evidence="7" id="KW-0325">Glycoprotein</keyword>
<dbReference type="FunFam" id="3.30.200.20:FF:000162">
    <property type="entry name" value="Adenine nucleotide alpha hydrolase-like domain kinase"/>
    <property type="match status" value="1"/>
</dbReference>
<dbReference type="GO" id="GO:0030247">
    <property type="term" value="F:polysaccharide binding"/>
    <property type="evidence" value="ECO:0007669"/>
    <property type="project" value="InterPro"/>
</dbReference>
<dbReference type="AlphaFoldDB" id="A0AAX6DXX5"/>
<dbReference type="InterPro" id="IPR011009">
    <property type="entry name" value="Kinase-like_dom_sf"/>
</dbReference>
<dbReference type="PANTHER" id="PTHR46008:SF53">
    <property type="entry name" value="OS05G0550800 PROTEIN"/>
    <property type="match status" value="1"/>
</dbReference>
<dbReference type="GO" id="GO:0005524">
    <property type="term" value="F:ATP binding"/>
    <property type="evidence" value="ECO:0007669"/>
    <property type="project" value="UniProtKB-UniRule"/>
</dbReference>
<dbReference type="CDD" id="cd14066">
    <property type="entry name" value="STKc_IRAK"/>
    <property type="match status" value="1"/>
</dbReference>
<name>A0AAX6DXX5_IRIPA</name>